<dbReference type="Gene3D" id="3.40.250.10">
    <property type="entry name" value="Rhodanese-like domain"/>
    <property type="match status" value="1"/>
</dbReference>
<dbReference type="InterPro" id="IPR050229">
    <property type="entry name" value="GlpE_sulfurtransferase"/>
</dbReference>
<sequence length="133" mass="15584">MNLSGLNILTIVLWAGLIIYGIYRLYRFFEGRRASKALESDEFRQDMRKVQVIDIREAPEFEAGHILGARNIAYTQFKDRYREIRKDQPVYLYDQRNVLTGRAAARLKKAGYTNIYTLKGGYDKWNGKIKKGR</sequence>
<accession>A0A1S6IN74</accession>
<evidence type="ECO:0000256" key="1">
    <source>
        <dbReference type="SAM" id="Phobius"/>
    </source>
</evidence>
<gene>
    <name evidence="3" type="primary">glpE_2</name>
    <name evidence="3" type="ORF">BW727_100606</name>
</gene>
<dbReference type="PANTHER" id="PTHR43031">
    <property type="entry name" value="FAD-DEPENDENT OXIDOREDUCTASE"/>
    <property type="match status" value="1"/>
</dbReference>
<dbReference type="AlphaFoldDB" id="A0A1S6IN74"/>
<proteinExistence type="predicted"/>
<dbReference type="InterPro" id="IPR036873">
    <property type="entry name" value="Rhodanese-like_dom_sf"/>
</dbReference>
<name>A0A1S6IN74_9LACT</name>
<dbReference type="KEGG" id="jda:BW727_100606"/>
<dbReference type="PROSITE" id="PS50206">
    <property type="entry name" value="RHODANESE_3"/>
    <property type="match status" value="1"/>
</dbReference>
<feature type="transmembrane region" description="Helical" evidence="1">
    <location>
        <begin position="6"/>
        <end position="26"/>
    </location>
</feature>
<feature type="domain" description="Rhodanese" evidence="2">
    <location>
        <begin position="46"/>
        <end position="130"/>
    </location>
</feature>
<dbReference type="RefSeq" id="WP_418268838.1">
    <property type="nucleotide sequence ID" value="NZ_BBYN01000037.1"/>
</dbReference>
<dbReference type="EC" id="2.8.1.1" evidence="3"/>
<organism evidence="3 4">
    <name type="scientific">Jeotgalibaca dankookensis</name>
    <dbReference type="NCBI Taxonomy" id="708126"/>
    <lineage>
        <taxon>Bacteria</taxon>
        <taxon>Bacillati</taxon>
        <taxon>Bacillota</taxon>
        <taxon>Bacilli</taxon>
        <taxon>Lactobacillales</taxon>
        <taxon>Carnobacteriaceae</taxon>
        <taxon>Jeotgalibaca</taxon>
    </lineage>
</organism>
<dbReference type="GO" id="GO:0004792">
    <property type="term" value="F:thiosulfate-cyanide sulfurtransferase activity"/>
    <property type="evidence" value="ECO:0007669"/>
    <property type="project" value="UniProtKB-EC"/>
</dbReference>
<keyword evidence="1" id="KW-0472">Membrane</keyword>
<dbReference type="STRING" id="708126.BW727_100606"/>
<keyword evidence="3" id="KW-0808">Transferase</keyword>
<dbReference type="SMART" id="SM00450">
    <property type="entry name" value="RHOD"/>
    <property type="match status" value="1"/>
</dbReference>
<evidence type="ECO:0000313" key="3">
    <source>
        <dbReference type="EMBL" id="AQS52999.1"/>
    </source>
</evidence>
<dbReference type="SUPFAM" id="SSF52821">
    <property type="entry name" value="Rhodanese/Cell cycle control phosphatase"/>
    <property type="match status" value="1"/>
</dbReference>
<protein>
    <submittedName>
        <fullName evidence="3">Thiosulfate sulfurtransferase GlpE</fullName>
        <ecNumber evidence="3">2.8.1.1</ecNumber>
    </submittedName>
</protein>
<dbReference type="CDD" id="cd00158">
    <property type="entry name" value="RHOD"/>
    <property type="match status" value="1"/>
</dbReference>
<evidence type="ECO:0000313" key="4">
    <source>
        <dbReference type="Proteomes" id="UP000188993"/>
    </source>
</evidence>
<evidence type="ECO:0000259" key="2">
    <source>
        <dbReference type="PROSITE" id="PS50206"/>
    </source>
</evidence>
<dbReference type="Proteomes" id="UP000188993">
    <property type="component" value="Chromosome"/>
</dbReference>
<dbReference type="PANTHER" id="PTHR43031:SF18">
    <property type="entry name" value="RHODANESE-RELATED SULFURTRANSFERASES"/>
    <property type="match status" value="1"/>
</dbReference>
<dbReference type="InterPro" id="IPR001763">
    <property type="entry name" value="Rhodanese-like_dom"/>
</dbReference>
<dbReference type="EMBL" id="CP019728">
    <property type="protein sequence ID" value="AQS52999.1"/>
    <property type="molecule type" value="Genomic_DNA"/>
</dbReference>
<keyword evidence="4" id="KW-1185">Reference proteome</keyword>
<keyword evidence="1" id="KW-0812">Transmembrane</keyword>
<dbReference type="Pfam" id="PF00581">
    <property type="entry name" value="Rhodanese"/>
    <property type="match status" value="1"/>
</dbReference>
<reference evidence="3 4" key="1">
    <citation type="journal article" date="2014" name="Int. J. Syst. Evol. Microbiol.">
        <title>Jeotgalibaca dankookensis gen. nov., sp. nov., a member of the family Carnobacteriaceae, isolated from seujeot (Korean traditional food).</title>
        <authorList>
            <person name="Lee D.G."/>
            <person name="Trujillo M.E."/>
            <person name="Kang H."/>
            <person name="Ahn T.Y."/>
        </authorList>
    </citation>
    <scope>NUCLEOTIDE SEQUENCE [LARGE SCALE GENOMIC DNA]</scope>
    <source>
        <strain evidence="3 4">EX-07</strain>
    </source>
</reference>
<keyword evidence="1" id="KW-1133">Transmembrane helix</keyword>